<feature type="binding site" evidence="10">
    <location>
        <begin position="155"/>
        <end position="158"/>
    </location>
    <ligand>
        <name>substrate</name>
    </ligand>
</feature>
<comment type="similarity">
    <text evidence="2 8">Belongs to the UDP-glucose/GDP-mannose dehydrogenase family.</text>
</comment>
<dbReference type="Gene3D" id="1.20.5.100">
    <property type="entry name" value="Cytochrome c1, transmembrane anchor, C-terminal"/>
    <property type="match status" value="1"/>
</dbReference>
<name>A0A1I0SBS7_9BACT</name>
<evidence type="ECO:0000313" key="14">
    <source>
        <dbReference type="Proteomes" id="UP000199310"/>
    </source>
</evidence>
<evidence type="ECO:0000256" key="11">
    <source>
        <dbReference type="PIRSR" id="PIRSR500134-3"/>
    </source>
</evidence>
<dbReference type="STRING" id="29529.SAMN04488122_5951"/>
<dbReference type="OrthoDB" id="9803238at2"/>
<proteinExistence type="inferred from homology"/>
<dbReference type="InterPro" id="IPR017476">
    <property type="entry name" value="UDP-Glc/GDP-Man"/>
</dbReference>
<dbReference type="PANTHER" id="PTHR43750:SF3">
    <property type="entry name" value="UDP-GLUCOSE 6-DEHYDROGENASE TUAD"/>
    <property type="match status" value="1"/>
</dbReference>
<evidence type="ECO:0000256" key="3">
    <source>
        <dbReference type="ARBA" id="ARBA00012954"/>
    </source>
</evidence>
<dbReference type="UniPathway" id="UPA00038">
    <property type="reaction ID" value="UER00491"/>
</dbReference>
<comment type="catalytic activity">
    <reaction evidence="7 8">
        <text>UDP-alpha-D-glucose + 2 NAD(+) + H2O = UDP-alpha-D-glucuronate + 2 NADH + 3 H(+)</text>
        <dbReference type="Rhea" id="RHEA:23596"/>
        <dbReference type="ChEBI" id="CHEBI:15377"/>
        <dbReference type="ChEBI" id="CHEBI:15378"/>
        <dbReference type="ChEBI" id="CHEBI:57540"/>
        <dbReference type="ChEBI" id="CHEBI:57945"/>
        <dbReference type="ChEBI" id="CHEBI:58052"/>
        <dbReference type="ChEBI" id="CHEBI:58885"/>
        <dbReference type="EC" id="1.1.1.22"/>
    </reaction>
</comment>
<evidence type="ECO:0000256" key="2">
    <source>
        <dbReference type="ARBA" id="ARBA00006601"/>
    </source>
</evidence>
<evidence type="ECO:0000256" key="5">
    <source>
        <dbReference type="ARBA" id="ARBA00023002"/>
    </source>
</evidence>
<organism evidence="13 14">
    <name type="scientific">Chitinophaga arvensicola</name>
    <dbReference type="NCBI Taxonomy" id="29529"/>
    <lineage>
        <taxon>Bacteria</taxon>
        <taxon>Pseudomonadati</taxon>
        <taxon>Bacteroidota</taxon>
        <taxon>Chitinophagia</taxon>
        <taxon>Chitinophagales</taxon>
        <taxon>Chitinophagaceae</taxon>
        <taxon>Chitinophaga</taxon>
    </lineage>
</organism>
<evidence type="ECO:0000259" key="12">
    <source>
        <dbReference type="SMART" id="SM00984"/>
    </source>
</evidence>
<feature type="binding site" evidence="11">
    <location>
        <position position="30"/>
    </location>
    <ligand>
        <name>NAD(+)</name>
        <dbReference type="ChEBI" id="CHEBI:57540"/>
    </ligand>
</feature>
<dbReference type="PANTHER" id="PTHR43750">
    <property type="entry name" value="UDP-GLUCOSE 6-DEHYDROGENASE TUAD"/>
    <property type="match status" value="1"/>
</dbReference>
<feature type="binding site" evidence="10">
    <location>
        <begin position="255"/>
        <end position="259"/>
    </location>
    <ligand>
        <name>substrate</name>
    </ligand>
</feature>
<feature type="domain" description="UDP-glucose/GDP-mannose dehydrogenase C-terminal" evidence="12">
    <location>
        <begin position="320"/>
        <end position="422"/>
    </location>
</feature>
<dbReference type="SUPFAM" id="SSF51735">
    <property type="entry name" value="NAD(P)-binding Rossmann-fold domains"/>
    <property type="match status" value="1"/>
</dbReference>
<evidence type="ECO:0000313" key="13">
    <source>
        <dbReference type="EMBL" id="SEW54182.1"/>
    </source>
</evidence>
<accession>A0A1I0SBS7</accession>
<dbReference type="Pfam" id="PF03721">
    <property type="entry name" value="UDPG_MGDP_dh_N"/>
    <property type="match status" value="1"/>
</dbReference>
<evidence type="ECO:0000256" key="4">
    <source>
        <dbReference type="ARBA" id="ARBA00015132"/>
    </source>
</evidence>
<dbReference type="Proteomes" id="UP000199310">
    <property type="component" value="Unassembled WGS sequence"/>
</dbReference>
<dbReference type="SUPFAM" id="SSF48179">
    <property type="entry name" value="6-phosphogluconate dehydrogenase C-terminal domain-like"/>
    <property type="match status" value="1"/>
</dbReference>
<feature type="binding site" evidence="11">
    <location>
        <position position="158"/>
    </location>
    <ligand>
        <name>NAD(+)</name>
        <dbReference type="ChEBI" id="CHEBI:57540"/>
    </ligand>
</feature>
<comment type="pathway">
    <text evidence="1">Nucleotide-sugar biosynthesis; UDP-alpha-D-glucuronate biosynthesis; UDP-alpha-D-glucuronate from UDP-alpha-D-glucose: step 1/1.</text>
</comment>
<evidence type="ECO:0000256" key="6">
    <source>
        <dbReference type="ARBA" id="ARBA00023027"/>
    </source>
</evidence>
<gene>
    <name evidence="13" type="ORF">SAMN04488122_5951</name>
</gene>
<dbReference type="GO" id="GO:0006065">
    <property type="term" value="P:UDP-glucuronate biosynthetic process"/>
    <property type="evidence" value="ECO:0007669"/>
    <property type="project" value="UniProtKB-UniPathway"/>
</dbReference>
<dbReference type="EC" id="1.1.1.22" evidence="3 8"/>
<dbReference type="InterPro" id="IPR008927">
    <property type="entry name" value="6-PGluconate_DH-like_C_sf"/>
</dbReference>
<dbReference type="SMART" id="SM00984">
    <property type="entry name" value="UDPG_MGDP_dh_C"/>
    <property type="match status" value="1"/>
</dbReference>
<evidence type="ECO:0000256" key="8">
    <source>
        <dbReference type="PIRNR" id="PIRNR000124"/>
    </source>
</evidence>
<dbReference type="GO" id="GO:0003979">
    <property type="term" value="F:UDP-glucose 6-dehydrogenase activity"/>
    <property type="evidence" value="ECO:0007669"/>
    <property type="project" value="UniProtKB-EC"/>
</dbReference>
<dbReference type="PIRSF" id="PIRSF000124">
    <property type="entry name" value="UDPglc_GDPman_dh"/>
    <property type="match status" value="1"/>
</dbReference>
<evidence type="ECO:0000256" key="7">
    <source>
        <dbReference type="ARBA" id="ARBA00047473"/>
    </source>
</evidence>
<feature type="binding site" evidence="10">
    <location>
        <position position="327"/>
    </location>
    <ligand>
        <name>substrate</name>
    </ligand>
</feature>
<feature type="binding site" evidence="11">
    <location>
        <position position="121"/>
    </location>
    <ligand>
        <name>NAD(+)</name>
        <dbReference type="ChEBI" id="CHEBI:57540"/>
    </ligand>
</feature>
<dbReference type="InterPro" id="IPR028357">
    <property type="entry name" value="UDPglc_DH_bac"/>
</dbReference>
<evidence type="ECO:0000256" key="1">
    <source>
        <dbReference type="ARBA" id="ARBA00004701"/>
    </source>
</evidence>
<dbReference type="Pfam" id="PF03720">
    <property type="entry name" value="UDPG_MGDP_dh_C"/>
    <property type="match status" value="1"/>
</dbReference>
<dbReference type="PIRSF" id="PIRSF500134">
    <property type="entry name" value="UDPglc_DH_bac"/>
    <property type="match status" value="1"/>
</dbReference>
<dbReference type="InterPro" id="IPR014027">
    <property type="entry name" value="UDP-Glc/GDP-Man_DH_C"/>
</dbReference>
<dbReference type="PROSITE" id="PS51257">
    <property type="entry name" value="PROKAR_LIPOPROTEIN"/>
    <property type="match status" value="1"/>
</dbReference>
<dbReference type="RefSeq" id="WP_089901850.1">
    <property type="nucleotide sequence ID" value="NZ_FOJG01000002.1"/>
</dbReference>
<feature type="active site" description="Nucleophile" evidence="9">
    <location>
        <position position="266"/>
    </location>
</feature>
<feature type="binding site" evidence="11">
    <location>
        <position position="269"/>
    </location>
    <ligand>
        <name>NAD(+)</name>
        <dbReference type="ChEBI" id="CHEBI:57540"/>
    </ligand>
</feature>
<dbReference type="Pfam" id="PF00984">
    <property type="entry name" value="UDPG_MGDP_dh"/>
    <property type="match status" value="1"/>
</dbReference>
<dbReference type="InterPro" id="IPR036220">
    <property type="entry name" value="UDP-Glc/GDP-Man_DH_C_sf"/>
</dbReference>
<feature type="binding site" evidence="11">
    <location>
        <position position="35"/>
    </location>
    <ligand>
        <name>NAD(+)</name>
        <dbReference type="ChEBI" id="CHEBI:57540"/>
    </ligand>
</feature>
<dbReference type="Gene3D" id="3.40.50.720">
    <property type="entry name" value="NAD(P)-binding Rossmann-like Domain"/>
    <property type="match status" value="2"/>
</dbReference>
<feature type="binding site" evidence="10">
    <location>
        <position position="263"/>
    </location>
    <ligand>
        <name>substrate</name>
    </ligand>
</feature>
<evidence type="ECO:0000256" key="9">
    <source>
        <dbReference type="PIRSR" id="PIRSR500134-1"/>
    </source>
</evidence>
<dbReference type="InterPro" id="IPR001732">
    <property type="entry name" value="UDP-Glc/GDP-Man_DH_N"/>
</dbReference>
<feature type="binding site" evidence="10">
    <location>
        <position position="210"/>
    </location>
    <ligand>
        <name>substrate</name>
    </ligand>
</feature>
<protein>
    <recommendedName>
        <fullName evidence="4 8">UDP-glucose 6-dehydrogenase</fullName>
        <ecNumber evidence="3 8">1.1.1.22</ecNumber>
    </recommendedName>
</protein>
<dbReference type="GO" id="GO:0051287">
    <property type="term" value="F:NAD binding"/>
    <property type="evidence" value="ECO:0007669"/>
    <property type="project" value="InterPro"/>
</dbReference>
<reference evidence="14" key="1">
    <citation type="submission" date="2016-10" db="EMBL/GenBank/DDBJ databases">
        <authorList>
            <person name="Varghese N."/>
            <person name="Submissions S."/>
        </authorList>
    </citation>
    <scope>NUCLEOTIDE SEQUENCE [LARGE SCALE GENOMIC DNA]</scope>
    <source>
        <strain evidence="14">DSM 3695</strain>
    </source>
</reference>
<dbReference type="AlphaFoldDB" id="A0A1I0SBS7"/>
<dbReference type="InterPro" id="IPR014026">
    <property type="entry name" value="UDP-Glc/GDP-Man_DH_dimer"/>
</dbReference>
<keyword evidence="14" id="KW-1185">Reference proteome</keyword>
<feature type="binding site" evidence="11">
    <location>
        <position position="334"/>
    </location>
    <ligand>
        <name>NAD(+)</name>
        <dbReference type="ChEBI" id="CHEBI:57540"/>
    </ligand>
</feature>
<dbReference type="SUPFAM" id="SSF52413">
    <property type="entry name" value="UDP-glucose/GDP-mannose dehydrogenase C-terminal domain"/>
    <property type="match status" value="1"/>
</dbReference>
<sequence length="448" mass="48624">MKVVIVGTGYVGLVTGACLAEVGTSVVCVDVDAAKIARLQKGLLPIYEPGLPEIVMRNQQSGGLSFTTSLASALPGAEVVFIAVGTPPGEDGSADLQYVLQVAHEVGQHMDHYLLVVTKSTVPVGTAARVNRAIKESLSARQRIIEYDVASNPEFLKEGAAVNDFLKPDRIVAGVNTTHAREVLEQLYRPFVLNGHPLLFMDVASAEMTKYAANAMLATRISYMNDMANVCTLVGADINQVRKGIGSDPRIGKHFLYPGIGYGGSCFPKDVKALIRTGREYGYQLRILEAVEAVNEDQKQLLADKVIRHFDGNISGRSFAIWGLSFKPNTDDMREAPSLILIERLLAAGAQVRVYDPVAMEEALPLLGNSVTFADDMYAAATDADAILLVTEWNAFRMPDWQRLKGLLQSPVLFDGRNIYDDVHLVKQGFTYYGIGNTAATAVNALMQ</sequence>
<keyword evidence="5 8" id="KW-0560">Oxidoreductase</keyword>
<dbReference type="NCBIfam" id="TIGR03026">
    <property type="entry name" value="NDP-sugDHase"/>
    <property type="match status" value="1"/>
</dbReference>
<keyword evidence="6 8" id="KW-0520">NAD</keyword>
<dbReference type="GO" id="GO:0000271">
    <property type="term" value="P:polysaccharide biosynthetic process"/>
    <property type="evidence" value="ECO:0007669"/>
    <property type="project" value="InterPro"/>
</dbReference>
<evidence type="ECO:0000256" key="10">
    <source>
        <dbReference type="PIRSR" id="PIRSR500134-2"/>
    </source>
</evidence>
<feature type="binding site" evidence="11">
    <location>
        <position position="86"/>
    </location>
    <ligand>
        <name>NAD(+)</name>
        <dbReference type="ChEBI" id="CHEBI:57540"/>
    </ligand>
</feature>
<dbReference type="InterPro" id="IPR036291">
    <property type="entry name" value="NAD(P)-bd_dom_sf"/>
</dbReference>
<dbReference type="EMBL" id="FOJG01000002">
    <property type="protein sequence ID" value="SEW54182.1"/>
    <property type="molecule type" value="Genomic_DNA"/>
</dbReference>